<dbReference type="EMBL" id="LAZR01002145">
    <property type="protein sequence ID" value="KKN33868.1"/>
    <property type="molecule type" value="Genomic_DNA"/>
</dbReference>
<organism evidence="1">
    <name type="scientific">marine sediment metagenome</name>
    <dbReference type="NCBI Taxonomy" id="412755"/>
    <lineage>
        <taxon>unclassified sequences</taxon>
        <taxon>metagenomes</taxon>
        <taxon>ecological metagenomes</taxon>
    </lineage>
</organism>
<protein>
    <submittedName>
        <fullName evidence="1">Uncharacterized protein</fullName>
    </submittedName>
</protein>
<name>A0A0F9SXA3_9ZZZZ</name>
<evidence type="ECO:0000313" key="1">
    <source>
        <dbReference type="EMBL" id="KKN33868.1"/>
    </source>
</evidence>
<gene>
    <name evidence="1" type="ORF">LCGC14_0799480</name>
</gene>
<comment type="caution">
    <text evidence="1">The sequence shown here is derived from an EMBL/GenBank/DDBJ whole genome shotgun (WGS) entry which is preliminary data.</text>
</comment>
<proteinExistence type="predicted"/>
<reference evidence="1" key="1">
    <citation type="journal article" date="2015" name="Nature">
        <title>Complex archaea that bridge the gap between prokaryotes and eukaryotes.</title>
        <authorList>
            <person name="Spang A."/>
            <person name="Saw J.H."/>
            <person name="Jorgensen S.L."/>
            <person name="Zaremba-Niedzwiedzka K."/>
            <person name="Martijn J."/>
            <person name="Lind A.E."/>
            <person name="van Eijk R."/>
            <person name="Schleper C."/>
            <person name="Guy L."/>
            <person name="Ettema T.J."/>
        </authorList>
    </citation>
    <scope>NUCLEOTIDE SEQUENCE</scope>
</reference>
<sequence>MYFVISYPNDPKDGRRVDTHYKETLDEAVALADSINSDTELDRHAEYREEMPDEKQKTYTAIHGKNDSPIIRIHAGNGMEARDVITTQLSMPGRELTLAMWRKYHCAMRTEDGLILYYSEELESLVTIPEDEMVSSPDKQHVPEGLTEDEALVIKAYKAIFIGGGWADEIRYTTYKNLTIELWRLKHIEVNTMKQLVKDVVRKGFMAWRGIEKIYLTQAGIWAAEQL</sequence>
<accession>A0A0F9SXA3</accession>
<dbReference type="AlphaFoldDB" id="A0A0F9SXA3"/>